<keyword evidence="3 4" id="KW-0862">Zinc</keyword>
<name>A9UPI2_MONBE</name>
<dbReference type="PROSITE" id="PS50103">
    <property type="entry name" value="ZF_C3H1"/>
    <property type="match status" value="1"/>
</dbReference>
<sequence length="229" mass="26235">RSKHEAQMDGPRDGGATMTTEIDTAHDKDAQALFDKQQRLNAELEDVNDNEYRGQTAYQQFNKIKDTVAGNAFKSGAGRGPQRAPLHIRSSVRWDYQPDICKDYKETGYCGFGDTCKFLHDRSDYKAGWEIDREIDQGRYNAVDVRQYQIEHSDSDSDDELPFACFICREPFKNPVVTPCNHYFCEKCLLAHFRKSKKCYVCSEPTNGVFRPARDIIAKQKEQAQAQAQ</sequence>
<dbReference type="GO" id="GO:0034247">
    <property type="term" value="P:snoRNA splicing"/>
    <property type="evidence" value="ECO:0000318"/>
    <property type="project" value="GO_Central"/>
</dbReference>
<dbReference type="InterPro" id="IPR000571">
    <property type="entry name" value="Znf_CCCH"/>
</dbReference>
<dbReference type="PROSITE" id="PS00518">
    <property type="entry name" value="ZF_RING_1"/>
    <property type="match status" value="1"/>
</dbReference>
<protein>
    <recommendedName>
        <fullName evidence="10">RING-type E3 ubiquitin transferase</fullName>
    </recommendedName>
</protein>
<gene>
    <name evidence="8" type="ORF">MONBRDRAFT_2116</name>
</gene>
<dbReference type="CDD" id="cd16539">
    <property type="entry name" value="RING-HC_RNF113A_B"/>
    <property type="match status" value="1"/>
</dbReference>
<evidence type="ECO:0000256" key="1">
    <source>
        <dbReference type="ARBA" id="ARBA00022723"/>
    </source>
</evidence>
<dbReference type="PROSITE" id="PS50089">
    <property type="entry name" value="ZF_RING_2"/>
    <property type="match status" value="1"/>
</dbReference>
<reference evidence="8 9" key="1">
    <citation type="journal article" date="2008" name="Nature">
        <title>The genome of the choanoflagellate Monosiga brevicollis and the origin of metazoans.</title>
        <authorList>
            <consortium name="JGI Sequencing"/>
            <person name="King N."/>
            <person name="Westbrook M.J."/>
            <person name="Young S.L."/>
            <person name="Kuo A."/>
            <person name="Abedin M."/>
            <person name="Chapman J."/>
            <person name="Fairclough S."/>
            <person name="Hellsten U."/>
            <person name="Isogai Y."/>
            <person name="Letunic I."/>
            <person name="Marr M."/>
            <person name="Pincus D."/>
            <person name="Putnam N."/>
            <person name="Rokas A."/>
            <person name="Wright K.J."/>
            <person name="Zuzow R."/>
            <person name="Dirks W."/>
            <person name="Good M."/>
            <person name="Goodstein D."/>
            <person name="Lemons D."/>
            <person name="Li W."/>
            <person name="Lyons J.B."/>
            <person name="Morris A."/>
            <person name="Nichols S."/>
            <person name="Richter D.J."/>
            <person name="Salamov A."/>
            <person name="Bork P."/>
            <person name="Lim W.A."/>
            <person name="Manning G."/>
            <person name="Miller W.T."/>
            <person name="McGinnis W."/>
            <person name="Shapiro H."/>
            <person name="Tjian R."/>
            <person name="Grigoriev I.V."/>
            <person name="Rokhsar D."/>
        </authorList>
    </citation>
    <scope>NUCLEOTIDE SEQUENCE [LARGE SCALE GENOMIC DNA]</scope>
    <source>
        <strain evidence="9">MX1 / ATCC 50154</strain>
    </source>
</reference>
<keyword evidence="9" id="KW-1185">Reference proteome</keyword>
<dbReference type="InterPro" id="IPR013083">
    <property type="entry name" value="Znf_RING/FYVE/PHD"/>
</dbReference>
<evidence type="ECO:0000256" key="5">
    <source>
        <dbReference type="SAM" id="MobiDB-lite"/>
    </source>
</evidence>
<dbReference type="InterPro" id="IPR001841">
    <property type="entry name" value="Znf_RING"/>
</dbReference>
<keyword evidence="2 4" id="KW-0863">Zinc-finger</keyword>
<feature type="non-terminal residue" evidence="8">
    <location>
        <position position="1"/>
    </location>
</feature>
<dbReference type="PANTHER" id="PTHR12930:SF0">
    <property type="entry name" value="RING FINGER PROTEIN 113B"/>
    <property type="match status" value="1"/>
</dbReference>
<evidence type="ECO:0000259" key="6">
    <source>
        <dbReference type="PROSITE" id="PS50089"/>
    </source>
</evidence>
<dbReference type="Pfam" id="PF00642">
    <property type="entry name" value="zf-CCCH"/>
    <property type="match status" value="1"/>
</dbReference>
<dbReference type="InterPro" id="IPR039971">
    <property type="entry name" value="CWC24-like"/>
</dbReference>
<organism evidence="8 9">
    <name type="scientific">Monosiga brevicollis</name>
    <name type="common">Choanoflagellate</name>
    <dbReference type="NCBI Taxonomy" id="81824"/>
    <lineage>
        <taxon>Eukaryota</taxon>
        <taxon>Choanoflagellata</taxon>
        <taxon>Craspedida</taxon>
        <taxon>Salpingoecidae</taxon>
        <taxon>Monosiga</taxon>
    </lineage>
</organism>
<dbReference type="FunFam" id="3.30.40.10:FF:000045">
    <property type="entry name" value="RING finger protein 113A"/>
    <property type="match status" value="1"/>
</dbReference>
<dbReference type="KEGG" id="mbr:MONBRDRAFT_2116"/>
<dbReference type="Gene3D" id="3.30.40.10">
    <property type="entry name" value="Zinc/RING finger domain, C3HC4 (zinc finger)"/>
    <property type="match status" value="1"/>
</dbReference>
<evidence type="ECO:0000313" key="9">
    <source>
        <dbReference type="Proteomes" id="UP000001357"/>
    </source>
</evidence>
<dbReference type="Proteomes" id="UP000001357">
    <property type="component" value="Unassembled WGS sequence"/>
</dbReference>
<dbReference type="SMART" id="SM00184">
    <property type="entry name" value="RING"/>
    <property type="match status" value="1"/>
</dbReference>
<keyword evidence="1 4" id="KW-0479">Metal-binding</keyword>
<dbReference type="SMART" id="SM00356">
    <property type="entry name" value="ZnF_C3H1"/>
    <property type="match status" value="1"/>
</dbReference>
<dbReference type="PANTHER" id="PTHR12930">
    <property type="entry name" value="ZINC FINGER PROTEIN 183"/>
    <property type="match status" value="1"/>
</dbReference>
<dbReference type="InterPro" id="IPR017907">
    <property type="entry name" value="Znf_RING_CS"/>
</dbReference>
<feature type="zinc finger region" description="C3H1-type" evidence="4">
    <location>
        <begin position="95"/>
        <end position="123"/>
    </location>
</feature>
<evidence type="ECO:0000256" key="3">
    <source>
        <dbReference type="ARBA" id="ARBA00022833"/>
    </source>
</evidence>
<evidence type="ECO:0000256" key="4">
    <source>
        <dbReference type="PROSITE-ProRule" id="PRU00723"/>
    </source>
</evidence>
<dbReference type="GO" id="GO:0008270">
    <property type="term" value="F:zinc ion binding"/>
    <property type="evidence" value="ECO:0007669"/>
    <property type="project" value="UniProtKB-KW"/>
</dbReference>
<feature type="domain" description="RING-type" evidence="6">
    <location>
        <begin position="165"/>
        <end position="203"/>
    </location>
</feature>
<dbReference type="GeneID" id="5887569"/>
<dbReference type="FunCoup" id="A9UPI2">
    <property type="interactions" value="875"/>
</dbReference>
<dbReference type="eggNOG" id="KOG1813">
    <property type="taxonomic scope" value="Eukaryota"/>
</dbReference>
<dbReference type="OMA" id="WEIEREY"/>
<dbReference type="InterPro" id="IPR036855">
    <property type="entry name" value="Znf_CCCH_sf"/>
</dbReference>
<dbReference type="SUPFAM" id="SSF57850">
    <property type="entry name" value="RING/U-box"/>
    <property type="match status" value="1"/>
</dbReference>
<dbReference type="SUPFAM" id="SSF90229">
    <property type="entry name" value="CCCH zinc finger"/>
    <property type="match status" value="1"/>
</dbReference>
<feature type="non-terminal residue" evidence="8">
    <location>
        <position position="229"/>
    </location>
</feature>
<feature type="domain" description="C3H1-type" evidence="7">
    <location>
        <begin position="95"/>
        <end position="123"/>
    </location>
</feature>
<dbReference type="Pfam" id="PF13920">
    <property type="entry name" value="zf-C3HC4_3"/>
    <property type="match status" value="1"/>
</dbReference>
<evidence type="ECO:0000313" key="8">
    <source>
        <dbReference type="EMBL" id="EDQ92874.1"/>
    </source>
</evidence>
<dbReference type="STRING" id="81824.A9UPI2"/>
<dbReference type="InParanoid" id="A9UPI2"/>
<feature type="compositionally biased region" description="Basic and acidic residues" evidence="5">
    <location>
        <begin position="1"/>
        <end position="12"/>
    </location>
</feature>
<dbReference type="AlphaFoldDB" id="A9UPI2"/>
<feature type="region of interest" description="Disordered" evidence="5">
    <location>
        <begin position="1"/>
        <end position="26"/>
    </location>
</feature>
<dbReference type="GO" id="GO:0005684">
    <property type="term" value="C:U2-type spliceosomal complex"/>
    <property type="evidence" value="ECO:0000318"/>
    <property type="project" value="GO_Central"/>
</dbReference>
<proteinExistence type="predicted"/>
<evidence type="ECO:0000259" key="7">
    <source>
        <dbReference type="PROSITE" id="PS50103"/>
    </source>
</evidence>
<dbReference type="RefSeq" id="XP_001742636.1">
    <property type="nucleotide sequence ID" value="XM_001742584.1"/>
</dbReference>
<accession>A9UPI2</accession>
<dbReference type="Gene3D" id="4.10.1000.10">
    <property type="entry name" value="Zinc finger, CCCH-type"/>
    <property type="match status" value="1"/>
</dbReference>
<evidence type="ECO:0008006" key="10">
    <source>
        <dbReference type="Google" id="ProtNLM"/>
    </source>
</evidence>
<dbReference type="EMBL" id="CH991543">
    <property type="protein sequence ID" value="EDQ92874.1"/>
    <property type="molecule type" value="Genomic_DNA"/>
</dbReference>
<evidence type="ECO:0000256" key="2">
    <source>
        <dbReference type="ARBA" id="ARBA00022771"/>
    </source>
</evidence>